<organism evidence="1 2">
    <name type="scientific">Periplaneta americana</name>
    <name type="common">American cockroach</name>
    <name type="synonym">Blatta americana</name>
    <dbReference type="NCBI Taxonomy" id="6978"/>
    <lineage>
        <taxon>Eukaryota</taxon>
        <taxon>Metazoa</taxon>
        <taxon>Ecdysozoa</taxon>
        <taxon>Arthropoda</taxon>
        <taxon>Hexapoda</taxon>
        <taxon>Insecta</taxon>
        <taxon>Pterygota</taxon>
        <taxon>Neoptera</taxon>
        <taxon>Polyneoptera</taxon>
        <taxon>Dictyoptera</taxon>
        <taxon>Blattodea</taxon>
        <taxon>Blattoidea</taxon>
        <taxon>Blattidae</taxon>
        <taxon>Blattinae</taxon>
        <taxon>Periplaneta</taxon>
    </lineage>
</organism>
<dbReference type="Proteomes" id="UP001148838">
    <property type="component" value="Unassembled WGS sequence"/>
</dbReference>
<accession>A0ABQ8STE1</accession>
<gene>
    <name evidence="1" type="ORF">ANN_17393</name>
</gene>
<evidence type="ECO:0000313" key="1">
    <source>
        <dbReference type="EMBL" id="KAJ4437258.1"/>
    </source>
</evidence>
<reference evidence="1 2" key="1">
    <citation type="journal article" date="2022" name="Allergy">
        <title>Genome assembly and annotation of Periplaneta americana reveal a comprehensive cockroach allergen profile.</title>
        <authorList>
            <person name="Wang L."/>
            <person name="Xiong Q."/>
            <person name="Saelim N."/>
            <person name="Wang L."/>
            <person name="Nong W."/>
            <person name="Wan A.T."/>
            <person name="Shi M."/>
            <person name="Liu X."/>
            <person name="Cao Q."/>
            <person name="Hui J.H.L."/>
            <person name="Sookrung N."/>
            <person name="Leung T.F."/>
            <person name="Tungtrongchitr A."/>
            <person name="Tsui S.K.W."/>
        </authorList>
    </citation>
    <scope>NUCLEOTIDE SEQUENCE [LARGE SCALE GENOMIC DNA]</scope>
    <source>
        <strain evidence="1">PWHHKU_190912</strain>
    </source>
</reference>
<protein>
    <submittedName>
        <fullName evidence="1">Uncharacterized protein</fullName>
    </submittedName>
</protein>
<evidence type="ECO:0000313" key="2">
    <source>
        <dbReference type="Proteomes" id="UP001148838"/>
    </source>
</evidence>
<dbReference type="EMBL" id="JAJSOF020000021">
    <property type="protein sequence ID" value="KAJ4437258.1"/>
    <property type="molecule type" value="Genomic_DNA"/>
</dbReference>
<proteinExistence type="predicted"/>
<comment type="caution">
    <text evidence="1">The sequence shown here is derived from an EMBL/GenBank/DDBJ whole genome shotgun (WGS) entry which is preliminary data.</text>
</comment>
<sequence length="437" mass="49203">GRRGTVETSGGEVQRADLHSADVAAHMWRRSSEGQEVAARECPAMQDSHAQECEYFHMVIRPMLNAGHEGELCEWLKEMGLLRRGLKCSNTNCKGGKMEWNKARVVDKYNWSCTACSKKVPIREGSFFMPLKCDLKVIIQAILSWCERTPVEVAANNLKISACNLRGGFDLSSLTVLLHCPNVTNKMTFHQHPPPIDNVLQLVIRFEIVDSNPAKRTIGIRNLKTHIVKKVYDQCGDVASRYVLDHYHDWLLGGDGAVVVIDVYPDGYMTSTPPDKDGIKKKTQKKILCIADTSCMPARIWARIIQDQSGSPKPGVVEDALKYVQRQVRPGSTLVANDRAICCSYDAVKDLPGYQSVISVETLMELDLPGTRRIQENLETIWQSAVVVCEEVQDLQKPKGNILLHEYMWRQLFATTTSSALEYMLHHIADKYQTKED</sequence>
<name>A0ABQ8STE1_PERAM</name>
<feature type="non-terminal residue" evidence="1">
    <location>
        <position position="1"/>
    </location>
</feature>
<keyword evidence="2" id="KW-1185">Reference proteome</keyword>